<dbReference type="SMART" id="SM00587">
    <property type="entry name" value="CHK"/>
    <property type="match status" value="2"/>
</dbReference>
<dbReference type="SUPFAM" id="SSF56112">
    <property type="entry name" value="Protein kinase-like (PK-like)"/>
    <property type="match status" value="2"/>
</dbReference>
<evidence type="ECO:0000259" key="2">
    <source>
        <dbReference type="SMART" id="SM00587"/>
    </source>
</evidence>
<dbReference type="InterPro" id="IPR004119">
    <property type="entry name" value="EcKL"/>
</dbReference>
<feature type="transmembrane region" description="Helical" evidence="1">
    <location>
        <begin position="601"/>
        <end position="623"/>
    </location>
</feature>
<dbReference type="RefSeq" id="XP_050519612.1">
    <property type="nucleotide sequence ID" value="XM_050663655.1"/>
</dbReference>
<name>A0ABM5LAZ6_DIAVI</name>
<keyword evidence="1" id="KW-0812">Transmembrane</keyword>
<reference evidence="3" key="1">
    <citation type="submission" date="2025-05" db="UniProtKB">
        <authorList>
            <consortium name="EnsemblMetazoa"/>
        </authorList>
    </citation>
    <scope>IDENTIFICATION</scope>
</reference>
<feature type="transmembrane region" description="Helical" evidence="1">
    <location>
        <begin position="568"/>
        <end position="595"/>
    </location>
</feature>
<keyword evidence="4" id="KW-1185">Reference proteome</keyword>
<accession>A0ABM5LAZ6</accession>
<protein>
    <recommendedName>
        <fullName evidence="2">CHK kinase-like domain-containing protein</fullName>
    </recommendedName>
</protein>
<proteinExistence type="predicted"/>
<feature type="domain" description="CHK kinase-like" evidence="2">
    <location>
        <begin position="902"/>
        <end position="1100"/>
    </location>
</feature>
<keyword evidence="1" id="KW-0472">Membrane</keyword>
<feature type="domain" description="CHK kinase-like" evidence="2">
    <location>
        <begin position="281"/>
        <end position="479"/>
    </location>
</feature>
<evidence type="ECO:0000313" key="4">
    <source>
        <dbReference type="Proteomes" id="UP001652700"/>
    </source>
</evidence>
<dbReference type="InterPro" id="IPR011009">
    <property type="entry name" value="Kinase-like_dom_sf"/>
</dbReference>
<dbReference type="EnsemblMetazoa" id="XM_050663655.1">
    <property type="protein sequence ID" value="XP_050519612.1"/>
    <property type="gene ID" value="LOC114327349"/>
</dbReference>
<organism evidence="3 4">
    <name type="scientific">Diabrotica virgifera virgifera</name>
    <name type="common">western corn rootworm</name>
    <dbReference type="NCBI Taxonomy" id="50390"/>
    <lineage>
        <taxon>Eukaryota</taxon>
        <taxon>Metazoa</taxon>
        <taxon>Ecdysozoa</taxon>
        <taxon>Arthropoda</taxon>
        <taxon>Hexapoda</taxon>
        <taxon>Insecta</taxon>
        <taxon>Pterygota</taxon>
        <taxon>Neoptera</taxon>
        <taxon>Endopterygota</taxon>
        <taxon>Coleoptera</taxon>
        <taxon>Polyphaga</taxon>
        <taxon>Cucujiformia</taxon>
        <taxon>Chrysomeloidea</taxon>
        <taxon>Chrysomelidae</taxon>
        <taxon>Galerucinae</taxon>
        <taxon>Diabroticina</taxon>
        <taxon>Diabroticites</taxon>
        <taxon>Diabrotica</taxon>
    </lineage>
</organism>
<sequence>MDFASVRVLLNILPQQIFKKNISETNTKSSDIDLLCKYIKSINNDIDLMKVDDLLEKLRREESIRENSKVRNVIFKSLKVIFINTNSAERLFGFDQLVCCSYDSITQSLLEHNQLELLMTLSEFKDVIRSYIPMAKLEVVLDQISSKKSALNQELVQELIEYLQIPQILREDVYEILQKRMKHKNYKLLAYYLDDINIKDGNLSEYLKLRVSIEEEKRINNIKFFIKLLPSKLLYFQEILTTEGFKKEVLFYKTFVPVIEKLGMSNMDFLPRCYLVKNDMIILNDLSVQGYSSTEEIFFDYEHLSLVIRQLAKLHSMSFLIEHRLSKVLGENIKIDEYFPDLTEEYHILPNELNDTHIEYAVADLEAYSHLAKHISIGEFQKRAKIKFNEIYSAVKKSNSFRNVISHGDIWKPNIFFRWDSNKHPQHSVILDYQLLKYCPQAIDILMVTYVNATKQTRDQYMGILLEEYHSELESTLGQFGMDIEQISPFKDLKQSVEELEVFGIFIAMLYNKFMGLPRDKLGNTLKYPAKNKQFWTDVNYRIEVLNSMWDDVHEEWKKKCEENIIELYELCMSIIIIFFPTICKVFTLYLYVIITYFEDIIIPTLFFHYLITDNLNICYLLVTISLTKIIMGDCVKVLLKVLPQQLCSSEKNCACRKNINLKCFDELFKNVHNKVDVVKIKDLQKKAEAEIRGEVQCLVFKALKVILLNINEEKRLLHYHDLIKLFYNGLIQKLLELHKLDSLLTFQEYEHLVRKLIPLVKLEILLEQYPTINNIRLEELVEYLDMPNILREDIYEVLQKKFGHSNFKLRRYYLAAVSNKGLLTDCASLNVSIVEENEEKTCKFFIKFLPTQETTVQKFMSALAFKKEVLFYEKFVPLLKELGETKLEFIPESYLIRDDLIVLSDITELGYSHSGQDFLDYDHLSLIIKYFARIHSFSIIFEEYFSKKLWEGVLLDTYIPDLLEESQVLPNFFNNSHIEHLLLFLEKFPSVAKDFPLEDFVVRARKKYYDVYNVVKKSKKYKNVLNHGDVWQPNFFYKFDSKHKPSSAIVFDFQLLRYAPPALDLLMLLHVNATKQTRDNYMFQLLLDYHNELKSTLIRFNIDVENIISFNDLQASVQELRIYGNYIGSLYGYFMALPKEKFGPAFANPETNTIFWTDPKFRTDLCYSFWEDISEVWKNEWLNNIEELYELCKNA</sequence>
<dbReference type="PANTHER" id="PTHR11012">
    <property type="entry name" value="PROTEIN KINASE-LIKE DOMAIN-CONTAINING"/>
    <property type="match status" value="1"/>
</dbReference>
<dbReference type="Proteomes" id="UP001652700">
    <property type="component" value="Unplaced"/>
</dbReference>
<keyword evidence="1" id="KW-1133">Transmembrane helix</keyword>
<dbReference type="GeneID" id="114327349"/>
<dbReference type="InterPro" id="IPR015897">
    <property type="entry name" value="CHK_kinase-like"/>
</dbReference>
<evidence type="ECO:0000256" key="1">
    <source>
        <dbReference type="SAM" id="Phobius"/>
    </source>
</evidence>
<dbReference type="Pfam" id="PF02958">
    <property type="entry name" value="EcKL"/>
    <property type="match status" value="2"/>
</dbReference>
<dbReference type="PANTHER" id="PTHR11012:SF48">
    <property type="entry name" value="CHK KINASE-LIKE DOMAIN-CONTAINING PROTEIN-RELATED"/>
    <property type="match status" value="1"/>
</dbReference>
<evidence type="ECO:0000313" key="3">
    <source>
        <dbReference type="EnsemblMetazoa" id="XP_050519612.1"/>
    </source>
</evidence>